<gene>
    <name evidence="2" type="ORF">WH87_06930</name>
</gene>
<accession>A0A0F5QGK3</accession>
<evidence type="ECO:0008006" key="4">
    <source>
        <dbReference type="Google" id="ProtNLM"/>
    </source>
</evidence>
<protein>
    <recommendedName>
        <fullName evidence="4">Transmembrane protein</fullName>
    </recommendedName>
</protein>
<name>A0A0F5QGK3_9HYPH</name>
<feature type="transmembrane region" description="Helical" evidence="1">
    <location>
        <begin position="31"/>
        <end position="51"/>
    </location>
</feature>
<dbReference type="Proteomes" id="UP000033411">
    <property type="component" value="Unassembled WGS sequence"/>
</dbReference>
<keyword evidence="1" id="KW-0472">Membrane</keyword>
<keyword evidence="3" id="KW-1185">Reference proteome</keyword>
<dbReference type="PATRIC" id="fig|1293439.3.peg.956"/>
<dbReference type="EMBL" id="LANJ01000011">
    <property type="protein sequence ID" value="KKC39843.1"/>
    <property type="molecule type" value="Genomic_DNA"/>
</dbReference>
<reference evidence="2 3" key="1">
    <citation type="submission" date="2015-03" db="EMBL/GenBank/DDBJ databases">
        <authorList>
            <person name="Lepp D."/>
            <person name="Hassan Y.I."/>
            <person name="Li X.-Z."/>
            <person name="Zhou T."/>
        </authorList>
    </citation>
    <scope>NUCLEOTIDE SEQUENCE [LARGE SCALE GENOMIC DNA]</scope>
    <source>
        <strain evidence="2 3">E84</strain>
    </source>
</reference>
<keyword evidence="1" id="KW-1133">Transmembrane helix</keyword>
<organism evidence="2 3">
    <name type="scientific">Devosia epidermidihirudinis</name>
    <dbReference type="NCBI Taxonomy" id="1293439"/>
    <lineage>
        <taxon>Bacteria</taxon>
        <taxon>Pseudomonadati</taxon>
        <taxon>Pseudomonadota</taxon>
        <taxon>Alphaproteobacteria</taxon>
        <taxon>Hyphomicrobiales</taxon>
        <taxon>Devosiaceae</taxon>
        <taxon>Devosia</taxon>
    </lineage>
</organism>
<dbReference type="STRING" id="1293439.WH87_06930"/>
<sequence>MRNFPELDALSDDEAKTLILTTQRKVARRPIILLGLLLVLGLAAFLIASFVSTRGLAGGAIIGGLVGVVAIGYMVLVIKPLMRAEFLKQGYPR</sequence>
<evidence type="ECO:0000313" key="2">
    <source>
        <dbReference type="EMBL" id="KKC39843.1"/>
    </source>
</evidence>
<dbReference type="AlphaFoldDB" id="A0A0F5QGK3"/>
<feature type="transmembrane region" description="Helical" evidence="1">
    <location>
        <begin position="57"/>
        <end position="78"/>
    </location>
</feature>
<evidence type="ECO:0000313" key="3">
    <source>
        <dbReference type="Proteomes" id="UP000033411"/>
    </source>
</evidence>
<proteinExistence type="predicted"/>
<keyword evidence="1" id="KW-0812">Transmembrane</keyword>
<comment type="caution">
    <text evidence="2">The sequence shown here is derived from an EMBL/GenBank/DDBJ whole genome shotgun (WGS) entry which is preliminary data.</text>
</comment>
<evidence type="ECO:0000256" key="1">
    <source>
        <dbReference type="SAM" id="Phobius"/>
    </source>
</evidence>